<dbReference type="AlphaFoldDB" id="C7YYY7"/>
<dbReference type="Pfam" id="PF26639">
    <property type="entry name" value="Het-6_barrel"/>
    <property type="match status" value="1"/>
</dbReference>
<evidence type="ECO:0000313" key="3">
    <source>
        <dbReference type="Proteomes" id="UP000005206"/>
    </source>
</evidence>
<dbReference type="PANTHER" id="PTHR24148:SF73">
    <property type="entry name" value="HET DOMAIN PROTEIN (AFU_ORTHOLOGUE AFUA_8G01020)"/>
    <property type="match status" value="1"/>
</dbReference>
<dbReference type="HOGENOM" id="CLU_004184_7_4_1"/>
<accession>C7YYY7</accession>
<dbReference type="eggNOG" id="ENOG502SKG7">
    <property type="taxonomic scope" value="Eukaryota"/>
</dbReference>
<dbReference type="GeneID" id="9665987"/>
<name>C7YYY7_FUSV7</name>
<dbReference type="InterPro" id="IPR010730">
    <property type="entry name" value="HET"/>
</dbReference>
<dbReference type="OrthoDB" id="4587016at2759"/>
<dbReference type="KEGG" id="nhe:NECHADRAFT_47029"/>
<gene>
    <name evidence="2" type="ORF">NECHADRAFT_47029</name>
</gene>
<feature type="domain" description="Heterokaryon incompatibility" evidence="1">
    <location>
        <begin position="63"/>
        <end position="234"/>
    </location>
</feature>
<sequence>MEKQHANTFDYDNYSLPSAATHIRLIELLPSSSVATSKSADHEFSSHLSCNLTITPIFEPKAYKAVSYTWGTSERTCSLDISGTNLPITPALDTALRHLRRREEPIILWVDQICIDQSNHAEKGDQVLLMSDVYTKAEQVLVWLGPEADRSDELMDLWQEVGQLALNLGIQDYFTRERIPLLQDIIKDPKFDHPLTQGYHELVDLARPRFEDLLQATVDWHDRFWFRRVWTVQELCLCQDTLFVNSDTMATRNRDRIYGLLGLAVDAERLSIKPDYASEDPAPIFTKVARKVIRNGRVEFLSFSQFPKEHDLEHLPSWVPDWRPNLESSFYTIYENGEDHLLAASGDTKVCLEPVQDPNILAIKGYMIDTIEEVGERWHSSNSHALCQVHLSRIVDFCAKSTAKNEPIYDNDERRAEAVWRVPVGDLYWTKDTPNARASRSLASDQYLDCIFVLELLESWPDMTPEERTARFPELEARRFPSGSYRGNMAAMDGKKPYLTRKGYVGMCPSHAVEGDQVVIFMGGRILYVLRPLEGSEEFTFVGEAYCDGVMDGEILERAEERLFLIR</sequence>
<evidence type="ECO:0000313" key="2">
    <source>
        <dbReference type="EMBL" id="EEU43081.1"/>
    </source>
</evidence>
<dbReference type="EMBL" id="GG698903">
    <property type="protein sequence ID" value="EEU43081.1"/>
    <property type="molecule type" value="Genomic_DNA"/>
</dbReference>
<reference evidence="2 3" key="1">
    <citation type="journal article" date="2009" name="PLoS Genet.">
        <title>The genome of Nectria haematococca: contribution of supernumerary chromosomes to gene expansion.</title>
        <authorList>
            <person name="Coleman J.J."/>
            <person name="Rounsley S.D."/>
            <person name="Rodriguez-Carres M."/>
            <person name="Kuo A."/>
            <person name="Wasmann C.C."/>
            <person name="Grimwood J."/>
            <person name="Schmutz J."/>
            <person name="Taga M."/>
            <person name="White G.J."/>
            <person name="Zhou S."/>
            <person name="Schwartz D.C."/>
            <person name="Freitag M."/>
            <person name="Ma L.J."/>
            <person name="Danchin E.G."/>
            <person name="Henrissat B."/>
            <person name="Coutinho P.M."/>
            <person name="Nelson D.R."/>
            <person name="Straney D."/>
            <person name="Napoli C.A."/>
            <person name="Barker B.M."/>
            <person name="Gribskov M."/>
            <person name="Rep M."/>
            <person name="Kroken S."/>
            <person name="Molnar I."/>
            <person name="Rensing C."/>
            <person name="Kennell J.C."/>
            <person name="Zamora J."/>
            <person name="Farman M.L."/>
            <person name="Selker E.U."/>
            <person name="Salamov A."/>
            <person name="Shapiro H."/>
            <person name="Pangilinan J."/>
            <person name="Lindquist E."/>
            <person name="Lamers C."/>
            <person name="Grigoriev I.V."/>
            <person name="Geiser D.M."/>
            <person name="Covert S.F."/>
            <person name="Temporini E."/>
            <person name="Vanetten H.D."/>
        </authorList>
    </citation>
    <scope>NUCLEOTIDE SEQUENCE [LARGE SCALE GENOMIC DNA]</scope>
    <source>
        <strain evidence="3">ATCC MYA-4622 / CBS 123669 / FGSC 9596 / NRRL 45880 / 77-13-4</strain>
    </source>
</reference>
<dbReference type="InterPro" id="IPR052895">
    <property type="entry name" value="HetReg/Transcr_Mod"/>
</dbReference>
<evidence type="ECO:0000259" key="1">
    <source>
        <dbReference type="Pfam" id="PF06985"/>
    </source>
</evidence>
<dbReference type="OMA" id="WFPAPRA"/>
<dbReference type="VEuPathDB" id="FungiDB:NECHADRAFT_47029"/>
<dbReference type="InParanoid" id="C7YYY7"/>
<dbReference type="PANTHER" id="PTHR24148">
    <property type="entry name" value="ANKYRIN REPEAT DOMAIN-CONTAINING PROTEIN 39 HOMOLOG-RELATED"/>
    <property type="match status" value="1"/>
</dbReference>
<dbReference type="RefSeq" id="XP_003048794.1">
    <property type="nucleotide sequence ID" value="XM_003048748.1"/>
</dbReference>
<protein>
    <recommendedName>
        <fullName evidence="1">Heterokaryon incompatibility domain-containing protein</fullName>
    </recommendedName>
</protein>
<keyword evidence="3" id="KW-1185">Reference proteome</keyword>
<dbReference type="Pfam" id="PF06985">
    <property type="entry name" value="HET"/>
    <property type="match status" value="1"/>
</dbReference>
<organism evidence="2 3">
    <name type="scientific">Fusarium vanettenii (strain ATCC MYA-4622 / CBS 123669 / FGSC 9596 / NRRL 45880 / 77-13-4)</name>
    <name type="common">Fusarium solani subsp. pisi</name>
    <dbReference type="NCBI Taxonomy" id="660122"/>
    <lineage>
        <taxon>Eukaryota</taxon>
        <taxon>Fungi</taxon>
        <taxon>Dikarya</taxon>
        <taxon>Ascomycota</taxon>
        <taxon>Pezizomycotina</taxon>
        <taxon>Sordariomycetes</taxon>
        <taxon>Hypocreomycetidae</taxon>
        <taxon>Hypocreales</taxon>
        <taxon>Nectriaceae</taxon>
        <taxon>Fusarium</taxon>
        <taxon>Fusarium solani species complex</taxon>
        <taxon>Fusarium vanettenii</taxon>
    </lineage>
</organism>
<dbReference type="Proteomes" id="UP000005206">
    <property type="component" value="Chromosome 8"/>
</dbReference>
<proteinExistence type="predicted"/>